<dbReference type="Gene3D" id="3.10.450.50">
    <property type="match status" value="1"/>
</dbReference>
<proteinExistence type="predicted"/>
<name>A0A165YZM0_9HYPH</name>
<organism evidence="2 3">
    <name type="scientific">Pseudovibrio axinellae</name>
    <dbReference type="NCBI Taxonomy" id="989403"/>
    <lineage>
        <taxon>Bacteria</taxon>
        <taxon>Pseudomonadati</taxon>
        <taxon>Pseudomonadota</taxon>
        <taxon>Alphaproteobacteria</taxon>
        <taxon>Hyphomicrobiales</taxon>
        <taxon>Stappiaceae</taxon>
        <taxon>Pseudovibrio</taxon>
    </lineage>
</organism>
<dbReference type="AlphaFoldDB" id="A0A165YZM0"/>
<dbReference type="OrthoDB" id="8759424at2"/>
<dbReference type="PATRIC" id="fig|989403.3.peg.2276"/>
<dbReference type="InterPro" id="IPR037401">
    <property type="entry name" value="SnoaL-like"/>
</dbReference>
<dbReference type="STRING" id="989403.SAMN05421798_102577"/>
<gene>
    <name evidence="2" type="ORF">PsAD2_02131</name>
</gene>
<protein>
    <submittedName>
        <fullName evidence="2">SnoaL-like domain protein</fullName>
    </submittedName>
</protein>
<dbReference type="RefSeq" id="WP_068005620.1">
    <property type="nucleotide sequence ID" value="NZ_FOFM01000002.1"/>
</dbReference>
<sequence>MQLTKEATSATVYETLVTNLYRAVDAMDAPKVTSFVSENVIFRLGNFDMLTGRGVFEDANAGFFTTITAMHHTISGIWTCGDTVFCEGRVHYTRKNGTTHEVPFSTRLKFDHGLICEYIVFVDISGL</sequence>
<evidence type="ECO:0000313" key="3">
    <source>
        <dbReference type="Proteomes" id="UP000076577"/>
    </source>
</evidence>
<evidence type="ECO:0000259" key="1">
    <source>
        <dbReference type="Pfam" id="PF12680"/>
    </source>
</evidence>
<feature type="domain" description="SnoaL-like" evidence="1">
    <location>
        <begin position="17"/>
        <end position="118"/>
    </location>
</feature>
<keyword evidence="3" id="KW-1185">Reference proteome</keyword>
<comment type="caution">
    <text evidence="2">The sequence shown here is derived from an EMBL/GenBank/DDBJ whole genome shotgun (WGS) entry which is preliminary data.</text>
</comment>
<dbReference type="EMBL" id="LMCB01000015">
    <property type="protein sequence ID" value="KZL19377.1"/>
    <property type="molecule type" value="Genomic_DNA"/>
</dbReference>
<accession>A0A165YZM0</accession>
<dbReference type="Proteomes" id="UP000076577">
    <property type="component" value="Unassembled WGS sequence"/>
</dbReference>
<reference evidence="2 3" key="1">
    <citation type="journal article" date="2016" name="Front. Microbiol.">
        <title>Comparative Genomic Analysis Reveals a Diverse Repertoire of Genes Involved in Prokaryote-Eukaryote Interactions within the Pseudovibrio Genus.</title>
        <authorList>
            <person name="Romano S."/>
            <person name="Fernandez-Guerra A."/>
            <person name="Reen F.J."/>
            <person name="Glockner F.O."/>
            <person name="Crowley S.P."/>
            <person name="O'Sullivan O."/>
            <person name="Cotter P.D."/>
            <person name="Adams C."/>
            <person name="Dobson A.D."/>
            <person name="O'Gara F."/>
        </authorList>
    </citation>
    <scope>NUCLEOTIDE SEQUENCE [LARGE SCALE GENOMIC DNA]</scope>
    <source>
        <strain evidence="2 3">Ad2</strain>
    </source>
</reference>
<dbReference type="SUPFAM" id="SSF54427">
    <property type="entry name" value="NTF2-like"/>
    <property type="match status" value="1"/>
</dbReference>
<dbReference type="Pfam" id="PF12680">
    <property type="entry name" value="SnoaL_2"/>
    <property type="match status" value="1"/>
</dbReference>
<evidence type="ECO:0000313" key="2">
    <source>
        <dbReference type="EMBL" id="KZL19377.1"/>
    </source>
</evidence>
<dbReference type="InterPro" id="IPR032710">
    <property type="entry name" value="NTF2-like_dom_sf"/>
</dbReference>